<dbReference type="RefSeq" id="WP_134214259.1">
    <property type="nucleotide sequence ID" value="NZ_QFFZ01000028.1"/>
</dbReference>
<keyword evidence="5 6" id="KW-0472">Membrane</keyword>
<dbReference type="GO" id="GO:0046943">
    <property type="term" value="F:carboxylic acid transmembrane transporter activity"/>
    <property type="evidence" value="ECO:0007669"/>
    <property type="project" value="TreeGrafter"/>
</dbReference>
<dbReference type="InterPro" id="IPR005828">
    <property type="entry name" value="MFS_sugar_transport-like"/>
</dbReference>
<protein>
    <submittedName>
        <fullName evidence="8">4-hydroxybenzoate transporter PcaK</fullName>
    </submittedName>
</protein>
<dbReference type="PROSITE" id="PS00216">
    <property type="entry name" value="SUGAR_TRANSPORT_1"/>
    <property type="match status" value="1"/>
</dbReference>
<evidence type="ECO:0000256" key="6">
    <source>
        <dbReference type="SAM" id="Phobius"/>
    </source>
</evidence>
<evidence type="ECO:0000256" key="4">
    <source>
        <dbReference type="ARBA" id="ARBA00022989"/>
    </source>
</evidence>
<evidence type="ECO:0000313" key="8">
    <source>
        <dbReference type="EMBL" id="TEB10333.1"/>
    </source>
</evidence>
<dbReference type="Proteomes" id="UP000297597">
    <property type="component" value="Unassembled WGS sequence"/>
</dbReference>
<evidence type="ECO:0000313" key="9">
    <source>
        <dbReference type="Proteomes" id="UP000297597"/>
    </source>
</evidence>
<keyword evidence="4 6" id="KW-1133">Transmembrane helix</keyword>
<gene>
    <name evidence="8" type="primary">pcaK</name>
    <name evidence="8" type="ORF">Pmgp_02435</name>
</gene>
<dbReference type="AlphaFoldDB" id="A0A4Y7RN94"/>
<reference evidence="8 9" key="1">
    <citation type="journal article" date="2018" name="Environ. Microbiol.">
        <title>Novel energy conservation strategies and behaviour of Pelotomaculum schinkii driving syntrophic propionate catabolism.</title>
        <authorList>
            <person name="Hidalgo-Ahumada C.A.P."/>
            <person name="Nobu M.K."/>
            <person name="Narihiro T."/>
            <person name="Tamaki H."/>
            <person name="Liu W.T."/>
            <person name="Kamagata Y."/>
            <person name="Stams A.J.M."/>
            <person name="Imachi H."/>
            <person name="Sousa D.Z."/>
        </authorList>
    </citation>
    <scope>NUCLEOTIDE SEQUENCE [LARGE SCALE GENOMIC DNA]</scope>
    <source>
        <strain evidence="8 9">MGP</strain>
    </source>
</reference>
<dbReference type="CDD" id="cd17316">
    <property type="entry name" value="MFS_SV2_like"/>
    <property type="match status" value="1"/>
</dbReference>
<feature type="transmembrane region" description="Helical" evidence="6">
    <location>
        <begin position="65"/>
        <end position="84"/>
    </location>
</feature>
<dbReference type="OrthoDB" id="9787026at2"/>
<comment type="subcellular location">
    <subcellularLocation>
        <location evidence="1">Cell membrane</location>
        <topology evidence="1">Multi-pass membrane protein</topology>
    </subcellularLocation>
</comment>
<dbReference type="PANTHER" id="PTHR23508:SF10">
    <property type="entry name" value="CARBOXYLIC ACID TRANSPORTER PROTEIN HOMOLOG"/>
    <property type="match status" value="1"/>
</dbReference>
<evidence type="ECO:0000256" key="5">
    <source>
        <dbReference type="ARBA" id="ARBA00023136"/>
    </source>
</evidence>
<sequence>MGEAAVKVSSNQYFDNAPIGKVQKKFLWFAAIAYFFDQMDNNTFSYVAPKLREVMGLTMKQIGDINALAFLGMFFGAIFGGWLADKIGRKNGLLSCIAIFSIASIANGLTNNYHMFCVSRFMTGFGVIGMVVIAMVYISEMLPAATRGKYQALTIAFGTAGIPVCATFAKWVIPQGLDGWRFVFILGGLSILLIPVGLSWLKESPRWLVSKGKISEAAKIIEEVVPGRKIELVVADEKKAGVIDALRVMFHAAYLKRTIVLFILANGITVAIFLKAAWYPTLLKEFGFTTQLSLMIAAVQAYAFPFGDAATSLISDRGGRKIPIIILALLCAGITLIMAYDMTPWVQMVSGFAKTMVATGVMTLLWTYLAESYPTKVRSTATGIMFGSARLSTSAAMLYIPALAVAYGIKGIFLLLATLYAVPAILVLFIGESTGKRSLEDINATGEEILAR</sequence>
<dbReference type="InterPro" id="IPR005829">
    <property type="entry name" value="Sugar_transporter_CS"/>
</dbReference>
<feature type="transmembrane region" description="Helical" evidence="6">
    <location>
        <begin position="91"/>
        <end position="109"/>
    </location>
</feature>
<feature type="transmembrane region" description="Helical" evidence="6">
    <location>
        <begin position="259"/>
        <end position="279"/>
    </location>
</feature>
<dbReference type="Gene3D" id="1.20.1250.20">
    <property type="entry name" value="MFS general substrate transporter like domains"/>
    <property type="match status" value="1"/>
</dbReference>
<dbReference type="PANTHER" id="PTHR23508">
    <property type="entry name" value="CARBOXYLIC ACID TRANSPORTER PROTEIN HOMOLOG"/>
    <property type="match status" value="1"/>
</dbReference>
<evidence type="ECO:0000256" key="3">
    <source>
        <dbReference type="ARBA" id="ARBA00022692"/>
    </source>
</evidence>
<dbReference type="GO" id="GO:0005886">
    <property type="term" value="C:plasma membrane"/>
    <property type="evidence" value="ECO:0007669"/>
    <property type="project" value="UniProtKB-SubCell"/>
</dbReference>
<feature type="transmembrane region" description="Helical" evidence="6">
    <location>
        <begin position="412"/>
        <end position="430"/>
    </location>
</feature>
<feature type="domain" description="Major facilitator superfamily (MFS) profile" evidence="7">
    <location>
        <begin position="26"/>
        <end position="435"/>
    </location>
</feature>
<keyword evidence="3 6" id="KW-0812">Transmembrane</keyword>
<dbReference type="SUPFAM" id="SSF103473">
    <property type="entry name" value="MFS general substrate transporter"/>
    <property type="match status" value="1"/>
</dbReference>
<feature type="transmembrane region" description="Helical" evidence="6">
    <location>
        <begin position="150"/>
        <end position="173"/>
    </location>
</feature>
<comment type="caution">
    <text evidence="8">The sequence shown here is derived from an EMBL/GenBank/DDBJ whole genome shotgun (WGS) entry which is preliminary data.</text>
</comment>
<organism evidence="8 9">
    <name type="scientific">Pelotomaculum propionicicum</name>
    <dbReference type="NCBI Taxonomy" id="258475"/>
    <lineage>
        <taxon>Bacteria</taxon>
        <taxon>Bacillati</taxon>
        <taxon>Bacillota</taxon>
        <taxon>Clostridia</taxon>
        <taxon>Eubacteriales</taxon>
        <taxon>Desulfotomaculaceae</taxon>
        <taxon>Pelotomaculum</taxon>
    </lineage>
</organism>
<evidence type="ECO:0000256" key="1">
    <source>
        <dbReference type="ARBA" id="ARBA00004651"/>
    </source>
</evidence>
<proteinExistence type="predicted"/>
<accession>A0A4Y7RN94</accession>
<feature type="transmembrane region" description="Helical" evidence="6">
    <location>
        <begin position="291"/>
        <end position="310"/>
    </location>
</feature>
<keyword evidence="9" id="KW-1185">Reference proteome</keyword>
<feature type="transmembrane region" description="Helical" evidence="6">
    <location>
        <begin position="121"/>
        <end position="138"/>
    </location>
</feature>
<name>A0A4Y7RN94_9FIRM</name>
<feature type="transmembrane region" description="Helical" evidence="6">
    <location>
        <begin position="322"/>
        <end position="340"/>
    </location>
</feature>
<evidence type="ECO:0000256" key="2">
    <source>
        <dbReference type="ARBA" id="ARBA00022448"/>
    </source>
</evidence>
<feature type="transmembrane region" description="Helical" evidence="6">
    <location>
        <begin position="179"/>
        <end position="201"/>
    </location>
</feature>
<feature type="transmembrane region" description="Helical" evidence="6">
    <location>
        <begin position="381"/>
        <end position="400"/>
    </location>
</feature>
<keyword evidence="2" id="KW-0813">Transport</keyword>
<dbReference type="InterPro" id="IPR036259">
    <property type="entry name" value="MFS_trans_sf"/>
</dbReference>
<dbReference type="InterPro" id="IPR020846">
    <property type="entry name" value="MFS_dom"/>
</dbReference>
<dbReference type="PROSITE" id="PS50850">
    <property type="entry name" value="MFS"/>
    <property type="match status" value="1"/>
</dbReference>
<evidence type="ECO:0000259" key="7">
    <source>
        <dbReference type="PROSITE" id="PS50850"/>
    </source>
</evidence>
<dbReference type="EMBL" id="QFFZ01000028">
    <property type="protein sequence ID" value="TEB10333.1"/>
    <property type="molecule type" value="Genomic_DNA"/>
</dbReference>
<feature type="transmembrane region" description="Helical" evidence="6">
    <location>
        <begin position="352"/>
        <end position="369"/>
    </location>
</feature>
<dbReference type="Pfam" id="PF00083">
    <property type="entry name" value="Sugar_tr"/>
    <property type="match status" value="1"/>
</dbReference>